<name>A0AAV0WE04_9HEMI</name>
<comment type="caution">
    <text evidence="2">The sequence shown here is derived from an EMBL/GenBank/DDBJ whole genome shotgun (WGS) entry which is preliminary data.</text>
</comment>
<gene>
    <name evidence="2" type="ORF">MEUPH1_LOCUS10193</name>
</gene>
<dbReference type="EMBL" id="CARXXK010000002">
    <property type="protein sequence ID" value="CAI6354154.1"/>
    <property type="molecule type" value="Genomic_DNA"/>
</dbReference>
<evidence type="ECO:0000313" key="2">
    <source>
        <dbReference type="EMBL" id="CAI6354154.1"/>
    </source>
</evidence>
<dbReference type="Pfam" id="PF21789">
    <property type="entry name" value="TNP-like_RNaseH_C"/>
    <property type="match status" value="1"/>
</dbReference>
<dbReference type="InterPro" id="IPR048367">
    <property type="entry name" value="TNP-like_RNaseH_C"/>
</dbReference>
<evidence type="ECO:0000259" key="1">
    <source>
        <dbReference type="Pfam" id="PF21789"/>
    </source>
</evidence>
<dbReference type="PANTHER" id="PTHR47577">
    <property type="entry name" value="THAP DOMAIN-CONTAINING PROTEIN 6"/>
    <property type="match status" value="1"/>
</dbReference>
<dbReference type="PANTHER" id="PTHR47577:SF2">
    <property type="entry name" value="THAP DOMAIN CONTAINING 9"/>
    <property type="match status" value="1"/>
</dbReference>
<organism evidence="2 3">
    <name type="scientific">Macrosiphum euphorbiae</name>
    <name type="common">potato aphid</name>
    <dbReference type="NCBI Taxonomy" id="13131"/>
    <lineage>
        <taxon>Eukaryota</taxon>
        <taxon>Metazoa</taxon>
        <taxon>Ecdysozoa</taxon>
        <taxon>Arthropoda</taxon>
        <taxon>Hexapoda</taxon>
        <taxon>Insecta</taxon>
        <taxon>Pterygota</taxon>
        <taxon>Neoptera</taxon>
        <taxon>Paraneoptera</taxon>
        <taxon>Hemiptera</taxon>
        <taxon>Sternorrhyncha</taxon>
        <taxon>Aphidomorpha</taxon>
        <taxon>Aphidoidea</taxon>
        <taxon>Aphididae</taxon>
        <taxon>Macrosiphini</taxon>
        <taxon>Macrosiphum</taxon>
    </lineage>
</organism>
<dbReference type="AlphaFoldDB" id="A0AAV0WE04"/>
<feature type="domain" description="Transposable element P transposase-like RNase H C-terminal" evidence="1">
    <location>
        <begin position="19"/>
        <end position="53"/>
    </location>
</feature>
<sequence>MNLKTQLIDNNCIESLPMYRLSQDHLEIFFGSIRSLGGCNNNTTARQFKSAFKKILIRSEVRDSALGNCIPVENIMILNCVSTSKKNPIDIINDTTFNGIYDEHLKPETNDDINILDHDYLYTNNHFNFNQFVNECVIYISGFVVKKLLIQIKCEMCATALVGSKQCHLNSLIALKDRGEKLYYPSDDVIIICLKTENIMKQFPDHSKLQIFNKTLSSFTTNTPFKTLLNHQYDNEPLSSHLILLIKSVISVYCDIKIKYNCKKTSENLSLRHWYNKMILFKGQ</sequence>
<proteinExistence type="predicted"/>
<protein>
    <recommendedName>
        <fullName evidence="1">Transposable element P transposase-like RNase H C-terminal domain-containing protein</fullName>
    </recommendedName>
</protein>
<keyword evidence="3" id="KW-1185">Reference proteome</keyword>
<evidence type="ECO:0000313" key="3">
    <source>
        <dbReference type="Proteomes" id="UP001160148"/>
    </source>
</evidence>
<reference evidence="2 3" key="1">
    <citation type="submission" date="2023-01" db="EMBL/GenBank/DDBJ databases">
        <authorList>
            <person name="Whitehead M."/>
        </authorList>
    </citation>
    <scope>NUCLEOTIDE SEQUENCE [LARGE SCALE GENOMIC DNA]</scope>
</reference>
<dbReference type="Proteomes" id="UP001160148">
    <property type="component" value="Unassembled WGS sequence"/>
</dbReference>
<accession>A0AAV0WE04</accession>